<sequence>MDIRNHFQLCVLLAKEDPTNGGWVVLCQDVGLFLRDRICPHCGDNAKLVLEKSKNMYMWRCRKRGANPHDFKESLAKNTLFAKTKLPVDRVLHIIYFFAFGENTYDTIIRESSTNDVVTSRESVVQWMAWLREVCFIWLDRHFENEGRIGGPGVVVEIDETKIGKRKYNRGRNVDGHWIVGMVEIDVVEGRGKGGRFRLEICKPPALALDGKPRGRLELEAIIRKHVEPGYNHLTVNHQTNFIDPNTFANTQTIESQWRPLKYKLRKEGVRDEYLAYHLCEYLWRRHFKETNLFMSFLRCAAEVYNPAVPPPEAEDA</sequence>
<accession>A0AAN7Q6Z4</accession>
<proteinExistence type="predicted"/>
<organism evidence="2 3">
    <name type="scientific">Aquatica leii</name>
    <dbReference type="NCBI Taxonomy" id="1421715"/>
    <lineage>
        <taxon>Eukaryota</taxon>
        <taxon>Metazoa</taxon>
        <taxon>Ecdysozoa</taxon>
        <taxon>Arthropoda</taxon>
        <taxon>Hexapoda</taxon>
        <taxon>Insecta</taxon>
        <taxon>Pterygota</taxon>
        <taxon>Neoptera</taxon>
        <taxon>Endopterygota</taxon>
        <taxon>Coleoptera</taxon>
        <taxon>Polyphaga</taxon>
        <taxon>Elateriformia</taxon>
        <taxon>Elateroidea</taxon>
        <taxon>Lampyridae</taxon>
        <taxon>Luciolinae</taxon>
        <taxon>Aquatica</taxon>
    </lineage>
</organism>
<dbReference type="AlphaFoldDB" id="A0AAN7Q6Z4"/>
<feature type="domain" description="ISXO2-like transposase" evidence="1">
    <location>
        <begin position="148"/>
        <end position="287"/>
    </location>
</feature>
<evidence type="ECO:0000259" key="1">
    <source>
        <dbReference type="SMART" id="SM01126"/>
    </source>
</evidence>
<name>A0AAN7Q6Z4_9COLE</name>
<dbReference type="EMBL" id="JARPUR010000001">
    <property type="protein sequence ID" value="KAK4884047.1"/>
    <property type="molecule type" value="Genomic_DNA"/>
</dbReference>
<dbReference type="SMART" id="SM01126">
    <property type="entry name" value="DDE_Tnp_IS1595"/>
    <property type="match status" value="1"/>
</dbReference>
<dbReference type="PANTHER" id="PTHR47163:SF3">
    <property type="entry name" value="PROTEIN CBG18017"/>
    <property type="match status" value="1"/>
</dbReference>
<dbReference type="Proteomes" id="UP001353858">
    <property type="component" value="Unassembled WGS sequence"/>
</dbReference>
<evidence type="ECO:0000313" key="2">
    <source>
        <dbReference type="EMBL" id="KAK4884047.1"/>
    </source>
</evidence>
<dbReference type="PANTHER" id="PTHR47163">
    <property type="entry name" value="DDE_TNP_IS1595 DOMAIN-CONTAINING PROTEIN"/>
    <property type="match status" value="1"/>
</dbReference>
<protein>
    <recommendedName>
        <fullName evidence="1">ISXO2-like transposase domain-containing protein</fullName>
    </recommendedName>
</protein>
<comment type="caution">
    <text evidence="2">The sequence shown here is derived from an EMBL/GenBank/DDBJ whole genome shotgun (WGS) entry which is preliminary data.</text>
</comment>
<evidence type="ECO:0000313" key="3">
    <source>
        <dbReference type="Proteomes" id="UP001353858"/>
    </source>
</evidence>
<gene>
    <name evidence="2" type="ORF">RN001_000318</name>
</gene>
<dbReference type="InterPro" id="IPR024445">
    <property type="entry name" value="Tnp_ISXO2-like"/>
</dbReference>
<keyword evidence="3" id="KW-1185">Reference proteome</keyword>
<reference evidence="3" key="1">
    <citation type="submission" date="2023-01" db="EMBL/GenBank/DDBJ databases">
        <title>Key to firefly adult light organ development and bioluminescence: homeobox transcription factors regulate luciferase expression and transportation to peroxisome.</title>
        <authorList>
            <person name="Fu X."/>
        </authorList>
    </citation>
    <scope>NUCLEOTIDE SEQUENCE [LARGE SCALE GENOMIC DNA]</scope>
</reference>
<dbReference type="InterPro" id="IPR053164">
    <property type="entry name" value="IS1016-like_transposase"/>
</dbReference>